<evidence type="ECO:0000313" key="2">
    <source>
        <dbReference type="Proteomes" id="UP000828390"/>
    </source>
</evidence>
<proteinExistence type="predicted"/>
<dbReference type="EMBL" id="JAIWYP010000014">
    <property type="protein sequence ID" value="KAH3706761.1"/>
    <property type="molecule type" value="Genomic_DNA"/>
</dbReference>
<keyword evidence="2" id="KW-1185">Reference proteome</keyword>
<dbReference type="AlphaFoldDB" id="A0A9D3YX90"/>
<reference evidence="1" key="2">
    <citation type="submission" date="2020-11" db="EMBL/GenBank/DDBJ databases">
        <authorList>
            <person name="McCartney M.A."/>
            <person name="Auch B."/>
            <person name="Kono T."/>
            <person name="Mallez S."/>
            <person name="Becker A."/>
            <person name="Gohl D.M."/>
            <person name="Silverstein K.A.T."/>
            <person name="Koren S."/>
            <person name="Bechman K.B."/>
            <person name="Herman A."/>
            <person name="Abrahante J.E."/>
            <person name="Garbe J."/>
        </authorList>
    </citation>
    <scope>NUCLEOTIDE SEQUENCE</scope>
    <source>
        <strain evidence="1">Duluth1</strain>
        <tissue evidence="1">Whole animal</tissue>
    </source>
</reference>
<comment type="caution">
    <text evidence="1">The sequence shown here is derived from an EMBL/GenBank/DDBJ whole genome shotgun (WGS) entry which is preliminary data.</text>
</comment>
<evidence type="ECO:0000313" key="1">
    <source>
        <dbReference type="EMBL" id="KAH3706761.1"/>
    </source>
</evidence>
<dbReference type="Proteomes" id="UP000828390">
    <property type="component" value="Unassembled WGS sequence"/>
</dbReference>
<protein>
    <submittedName>
        <fullName evidence="1">Uncharacterized protein</fullName>
    </submittedName>
</protein>
<gene>
    <name evidence="1" type="ORF">DPMN_066150</name>
</gene>
<reference evidence="1" key="1">
    <citation type="journal article" date="2019" name="bioRxiv">
        <title>The Genome of the Zebra Mussel, Dreissena polymorpha: A Resource for Invasive Species Research.</title>
        <authorList>
            <person name="McCartney M.A."/>
            <person name="Auch B."/>
            <person name="Kono T."/>
            <person name="Mallez S."/>
            <person name="Zhang Y."/>
            <person name="Obille A."/>
            <person name="Becker A."/>
            <person name="Abrahante J.E."/>
            <person name="Garbe J."/>
            <person name="Badalamenti J.P."/>
            <person name="Herman A."/>
            <person name="Mangelson H."/>
            <person name="Liachko I."/>
            <person name="Sullivan S."/>
            <person name="Sone E.D."/>
            <person name="Koren S."/>
            <person name="Silverstein K.A.T."/>
            <person name="Beckman K.B."/>
            <person name="Gohl D.M."/>
        </authorList>
    </citation>
    <scope>NUCLEOTIDE SEQUENCE</scope>
    <source>
        <strain evidence="1">Duluth1</strain>
        <tissue evidence="1">Whole animal</tissue>
    </source>
</reference>
<accession>A0A9D3YX90</accession>
<name>A0A9D3YX90_DREPO</name>
<sequence length="51" mass="5738">MLAFVPLSECGMPVLAFNGATPWLSVFLLCMKLENYFGLDEESGLIIYVMY</sequence>
<organism evidence="1 2">
    <name type="scientific">Dreissena polymorpha</name>
    <name type="common">Zebra mussel</name>
    <name type="synonym">Mytilus polymorpha</name>
    <dbReference type="NCBI Taxonomy" id="45954"/>
    <lineage>
        <taxon>Eukaryota</taxon>
        <taxon>Metazoa</taxon>
        <taxon>Spiralia</taxon>
        <taxon>Lophotrochozoa</taxon>
        <taxon>Mollusca</taxon>
        <taxon>Bivalvia</taxon>
        <taxon>Autobranchia</taxon>
        <taxon>Heteroconchia</taxon>
        <taxon>Euheterodonta</taxon>
        <taxon>Imparidentia</taxon>
        <taxon>Neoheterodontei</taxon>
        <taxon>Myida</taxon>
        <taxon>Dreissenoidea</taxon>
        <taxon>Dreissenidae</taxon>
        <taxon>Dreissena</taxon>
    </lineage>
</organism>